<protein>
    <submittedName>
        <fullName evidence="1">NVEALA protein</fullName>
    </submittedName>
</protein>
<dbReference type="AlphaFoldDB" id="A0A1H7F0S4"/>
<evidence type="ECO:0000313" key="1">
    <source>
        <dbReference type="EMBL" id="SEK19746.1"/>
    </source>
</evidence>
<gene>
    <name evidence="1" type="ORF">SAMN05421740_101173</name>
</gene>
<evidence type="ECO:0000313" key="2">
    <source>
        <dbReference type="Proteomes" id="UP000198916"/>
    </source>
</evidence>
<dbReference type="Pfam" id="PF14055">
    <property type="entry name" value="NVEALA"/>
    <property type="match status" value="1"/>
</dbReference>
<dbReference type="EMBL" id="FNZR01000001">
    <property type="protein sequence ID" value="SEK19746.1"/>
    <property type="molecule type" value="Genomic_DNA"/>
</dbReference>
<dbReference type="InterPro" id="IPR025905">
    <property type="entry name" value="NVEALA"/>
</dbReference>
<name>A0A1H7F0S4_9SPHI</name>
<accession>A0A1H7F0S4</accession>
<keyword evidence="2" id="KW-1185">Reference proteome</keyword>
<dbReference type="STRING" id="332977.SAMN05421740_101173"/>
<sequence length="71" mass="7898">MKKHLIVLIVCLVAGISLNVNLKHNKTRSNRIEISLDNIEALANTEDPNTKCLYAGSLDCPVSTIKVQYLF</sequence>
<dbReference type="Proteomes" id="UP000198916">
    <property type="component" value="Unassembled WGS sequence"/>
</dbReference>
<dbReference type="RefSeq" id="WP_177180947.1">
    <property type="nucleotide sequence ID" value="NZ_FNZR01000001.1"/>
</dbReference>
<organism evidence="1 2">
    <name type="scientific">Parapedobacter koreensis</name>
    <dbReference type="NCBI Taxonomy" id="332977"/>
    <lineage>
        <taxon>Bacteria</taxon>
        <taxon>Pseudomonadati</taxon>
        <taxon>Bacteroidota</taxon>
        <taxon>Sphingobacteriia</taxon>
        <taxon>Sphingobacteriales</taxon>
        <taxon>Sphingobacteriaceae</taxon>
        <taxon>Parapedobacter</taxon>
    </lineage>
</organism>
<proteinExistence type="predicted"/>
<reference evidence="2" key="1">
    <citation type="submission" date="2016-10" db="EMBL/GenBank/DDBJ databases">
        <authorList>
            <person name="Varghese N."/>
            <person name="Submissions S."/>
        </authorList>
    </citation>
    <scope>NUCLEOTIDE SEQUENCE [LARGE SCALE GENOMIC DNA]</scope>
    <source>
        <strain evidence="2">Jip14</strain>
    </source>
</reference>